<comment type="caution">
    <text evidence="8">The sequence shown here is derived from an EMBL/GenBank/DDBJ whole genome shotgun (WGS) entry which is preliminary data.</text>
</comment>
<evidence type="ECO:0000256" key="5">
    <source>
        <dbReference type="ARBA" id="ARBA00022801"/>
    </source>
</evidence>
<keyword evidence="5" id="KW-0378">Hydrolase</keyword>
<evidence type="ECO:0000313" key="9">
    <source>
        <dbReference type="Proteomes" id="UP000617628"/>
    </source>
</evidence>
<dbReference type="SUPFAM" id="SSF53649">
    <property type="entry name" value="Alkaline phosphatase-like"/>
    <property type="match status" value="1"/>
</dbReference>
<evidence type="ECO:0000256" key="6">
    <source>
        <dbReference type="ARBA" id="ARBA00022837"/>
    </source>
</evidence>
<comment type="cofactor">
    <cofactor evidence="1">
        <name>Ca(2+)</name>
        <dbReference type="ChEBI" id="CHEBI:29108"/>
    </cofactor>
</comment>
<dbReference type="EMBL" id="JAENIL010000009">
    <property type="protein sequence ID" value="MBK1876436.1"/>
    <property type="molecule type" value="Genomic_DNA"/>
</dbReference>
<accession>A0A934RX69</accession>
<organism evidence="8 9">
    <name type="scientific">Pelagicoccus mobilis</name>
    <dbReference type="NCBI Taxonomy" id="415221"/>
    <lineage>
        <taxon>Bacteria</taxon>
        <taxon>Pseudomonadati</taxon>
        <taxon>Verrucomicrobiota</taxon>
        <taxon>Opitutia</taxon>
        <taxon>Puniceicoccales</taxon>
        <taxon>Pelagicoccaceae</taxon>
        <taxon>Pelagicoccus</taxon>
    </lineage>
</organism>
<protein>
    <submittedName>
        <fullName evidence="8">Sulfatase</fullName>
    </submittedName>
</protein>
<evidence type="ECO:0000256" key="4">
    <source>
        <dbReference type="ARBA" id="ARBA00022729"/>
    </source>
</evidence>
<dbReference type="PANTHER" id="PTHR42693">
    <property type="entry name" value="ARYLSULFATASE FAMILY MEMBER"/>
    <property type="match status" value="1"/>
</dbReference>
<reference evidence="8" key="1">
    <citation type="submission" date="2021-01" db="EMBL/GenBank/DDBJ databases">
        <title>Modified the classification status of verrucomicrobia.</title>
        <authorList>
            <person name="Feng X."/>
        </authorList>
    </citation>
    <scope>NUCLEOTIDE SEQUENCE</scope>
    <source>
        <strain evidence="8">KCTC 13126</strain>
    </source>
</reference>
<dbReference type="InterPro" id="IPR024607">
    <property type="entry name" value="Sulfatase_CS"/>
</dbReference>
<evidence type="ECO:0000259" key="7">
    <source>
        <dbReference type="Pfam" id="PF00884"/>
    </source>
</evidence>
<gene>
    <name evidence="8" type="ORF">JIN87_06115</name>
</gene>
<dbReference type="Pfam" id="PF00884">
    <property type="entry name" value="Sulfatase"/>
    <property type="match status" value="1"/>
</dbReference>
<keyword evidence="6" id="KW-0106">Calcium</keyword>
<evidence type="ECO:0000256" key="2">
    <source>
        <dbReference type="ARBA" id="ARBA00008779"/>
    </source>
</evidence>
<dbReference type="CDD" id="cd16144">
    <property type="entry name" value="ARS_like"/>
    <property type="match status" value="1"/>
</dbReference>
<dbReference type="FunFam" id="3.40.720.10:FF:000065">
    <property type="entry name" value="Arylsulfatase A"/>
    <property type="match status" value="1"/>
</dbReference>
<comment type="similarity">
    <text evidence="2">Belongs to the sulfatase family.</text>
</comment>
<evidence type="ECO:0000256" key="1">
    <source>
        <dbReference type="ARBA" id="ARBA00001913"/>
    </source>
</evidence>
<sequence length="511" mass="57494">MAQLVSAETVVDEKKPNVLLIVVDDLGWKDLSVQGSSFYETPNIDELAAGGVRFLNGYASCQVCSPSRASLMTGQYPARMNTTDWFGAKAGTDWKRNTKLLPAEYIERLDHERTTIAEAFQEGGYTTFFAGKWHLGKDPSDWPEHHGYDINVGGFNKGSPPGGFFSPHNNPRMEDKDPGEYLPLRLADETADFIRSNGDEPFFATLCFYAVHAPLQTTEALWEKYRKKAEAQPQPTSRLEIERRRPIRVVQDNPIYGGLVEAMDTAVGRVLDAIEEAGQTENTIVLFTSDHGGVSSGDNWATSNLPLRGGKGYQWEGGLRVPFIVSWPGNIEPMINLDTPVIGTDVYPTLLELAGLPARFEEHVDGESIAPVLRGESFPERSLFWHYPHYGNQGGDPSSVVQFKDWKLIHYHEGDPDELFYLADDPMESRDLAQRYPDKVRELRELLDKWLLDVDAQFPTENPNFDKEAFAKSQVRKVEVELPKREKEAAAILHPDYEPETSWWGSKVKAD</sequence>
<keyword evidence="3" id="KW-0479">Metal-binding</keyword>
<dbReference type="InterPro" id="IPR000917">
    <property type="entry name" value="Sulfatase_N"/>
</dbReference>
<dbReference type="GO" id="GO:0046872">
    <property type="term" value="F:metal ion binding"/>
    <property type="evidence" value="ECO:0007669"/>
    <property type="project" value="UniProtKB-KW"/>
</dbReference>
<dbReference type="Gene3D" id="3.40.720.10">
    <property type="entry name" value="Alkaline Phosphatase, subunit A"/>
    <property type="match status" value="1"/>
</dbReference>
<evidence type="ECO:0000313" key="8">
    <source>
        <dbReference type="EMBL" id="MBK1876436.1"/>
    </source>
</evidence>
<dbReference type="GO" id="GO:0004065">
    <property type="term" value="F:arylsulfatase activity"/>
    <property type="evidence" value="ECO:0007669"/>
    <property type="project" value="TreeGrafter"/>
</dbReference>
<dbReference type="InterPro" id="IPR017850">
    <property type="entry name" value="Alkaline_phosphatase_core_sf"/>
</dbReference>
<dbReference type="AlphaFoldDB" id="A0A934RX69"/>
<dbReference type="PANTHER" id="PTHR42693:SF42">
    <property type="entry name" value="ARYLSULFATASE G"/>
    <property type="match status" value="1"/>
</dbReference>
<name>A0A934RX69_9BACT</name>
<feature type="domain" description="Sulfatase N-terminal" evidence="7">
    <location>
        <begin position="16"/>
        <end position="355"/>
    </location>
</feature>
<keyword evidence="4" id="KW-0732">Signal</keyword>
<dbReference type="PROSITE" id="PS00149">
    <property type="entry name" value="SULFATASE_2"/>
    <property type="match status" value="1"/>
</dbReference>
<proteinExistence type="inferred from homology"/>
<evidence type="ECO:0000256" key="3">
    <source>
        <dbReference type="ARBA" id="ARBA00022723"/>
    </source>
</evidence>
<keyword evidence="9" id="KW-1185">Reference proteome</keyword>
<dbReference type="Gene3D" id="3.30.1120.10">
    <property type="match status" value="1"/>
</dbReference>
<dbReference type="InterPro" id="IPR050738">
    <property type="entry name" value="Sulfatase"/>
</dbReference>
<dbReference type="Proteomes" id="UP000617628">
    <property type="component" value="Unassembled WGS sequence"/>
</dbReference>